<organism evidence="1">
    <name type="scientific">Siphoviridae sp. ctnFV5</name>
    <dbReference type="NCBI Taxonomy" id="2823600"/>
    <lineage>
        <taxon>Viruses</taxon>
        <taxon>Duplodnaviria</taxon>
        <taxon>Heunggongvirae</taxon>
        <taxon>Uroviricota</taxon>
        <taxon>Caudoviricetes</taxon>
    </lineage>
</organism>
<proteinExistence type="predicted"/>
<sequence>MAECINALSKDLTFDCTDKVKGIEKRILLINRADIDFAATTVDASKNKMSSLVLKASKTGYFFDNFKETHISESIKPEISDDDFNGYKHSIGITVYGKSAEEYEQIDQFVNGAQLVAVIEHKAKGESSFDVLGFFVGLEVTEGEGRTNGGAFKLTISTPANQKEPNVALKWLETDYATTKKKFDKKLAA</sequence>
<evidence type="ECO:0000313" key="1">
    <source>
        <dbReference type="EMBL" id="DAD65707.1"/>
    </source>
</evidence>
<dbReference type="EMBL" id="BK014647">
    <property type="protein sequence ID" value="DAD65707.1"/>
    <property type="molecule type" value="Genomic_DNA"/>
</dbReference>
<name>A0A8S5L6X8_9CAUD</name>
<evidence type="ECO:0008006" key="2">
    <source>
        <dbReference type="Google" id="ProtNLM"/>
    </source>
</evidence>
<protein>
    <recommendedName>
        <fullName evidence="2">Major tail protein</fullName>
    </recommendedName>
</protein>
<reference evidence="1" key="1">
    <citation type="journal article" date="2021" name="Proc. Natl. Acad. Sci. U.S.A.">
        <title>A Catalog of Tens of Thousands of Viruses from Human Metagenomes Reveals Hidden Associations with Chronic Diseases.</title>
        <authorList>
            <person name="Tisza M.J."/>
            <person name="Buck C.B."/>
        </authorList>
    </citation>
    <scope>NUCLEOTIDE SEQUENCE</scope>
    <source>
        <strain evidence="1">CtnFV5</strain>
    </source>
</reference>
<accession>A0A8S5L6X8</accession>